<protein>
    <submittedName>
        <fullName evidence="2">UDP-glucose 4-epimerase</fullName>
    </submittedName>
</protein>
<dbReference type="PANTHER" id="PTHR43245:SF13">
    <property type="entry name" value="UDP-D-APIOSE_UDP-D-XYLOSE SYNTHASE 2"/>
    <property type="match status" value="1"/>
</dbReference>
<sequence length="342" mass="36891">MPNHLAGARILVAGGASLVGSHLTRALLERNVAEVIIFDPVAFDAQDSLGDLKQDPRVRMVKGDLTRLPQIIDHMDGVTRAVNLAAFMTIGVSRDPSAALELNIQGHLNFLEAARMCGVGKVVLASSNGVYGYGIGGAVAEDEPHHHNGIPPAAAIYGSSKIIGEHLCRMWKSKYGLDYLVLRFSTVYGEGQHYRAANALYIIETFDRLMAGQPPQLFGDGSESKDFVYAGDVATALCLALDGDQTDEIVNTSGGQGISTKDLVDMVCRVAGRRIDPEYVTESGRVRLPTGPGLHFTNARAKEVLGWEPRMPLEEGIRRLLKDHVQRKGLDPATVPDATLKA</sequence>
<dbReference type="InterPro" id="IPR050177">
    <property type="entry name" value="Lipid_A_modif_metabolic_enz"/>
</dbReference>
<dbReference type="SUPFAM" id="SSF51735">
    <property type="entry name" value="NAD(P)-binding Rossmann-fold domains"/>
    <property type="match status" value="1"/>
</dbReference>
<evidence type="ECO:0000313" key="2">
    <source>
        <dbReference type="EMBL" id="SDE49099.1"/>
    </source>
</evidence>
<dbReference type="Gene3D" id="3.40.50.720">
    <property type="entry name" value="NAD(P)-binding Rossmann-like Domain"/>
    <property type="match status" value="1"/>
</dbReference>
<keyword evidence="3" id="KW-1185">Reference proteome</keyword>
<dbReference type="Gene3D" id="3.90.25.10">
    <property type="entry name" value="UDP-galactose 4-epimerase, domain 1"/>
    <property type="match status" value="1"/>
</dbReference>
<dbReference type="STRING" id="69960.SAMN05421720_107120"/>
<accession>A0A1G7DC93</accession>
<reference evidence="2 3" key="1">
    <citation type="submission" date="2016-10" db="EMBL/GenBank/DDBJ databases">
        <authorList>
            <person name="de Groot N.N."/>
        </authorList>
    </citation>
    <scope>NUCLEOTIDE SEQUENCE [LARGE SCALE GENOMIC DNA]</scope>
    <source>
        <strain evidence="2 3">ATCC 700224</strain>
    </source>
</reference>
<evidence type="ECO:0000313" key="3">
    <source>
        <dbReference type="Proteomes" id="UP000199412"/>
    </source>
</evidence>
<proteinExistence type="predicted"/>
<dbReference type="RefSeq" id="WP_218128386.1">
    <property type="nucleotide sequence ID" value="NZ_FNAP01000007.1"/>
</dbReference>
<dbReference type="PANTHER" id="PTHR43245">
    <property type="entry name" value="BIFUNCTIONAL POLYMYXIN RESISTANCE PROTEIN ARNA"/>
    <property type="match status" value="1"/>
</dbReference>
<dbReference type="Proteomes" id="UP000199412">
    <property type="component" value="Unassembled WGS sequence"/>
</dbReference>
<dbReference type="EMBL" id="FNAP01000007">
    <property type="protein sequence ID" value="SDE49099.1"/>
    <property type="molecule type" value="Genomic_DNA"/>
</dbReference>
<organism evidence="2 3">
    <name type="scientific">Rhodospira trueperi</name>
    <dbReference type="NCBI Taxonomy" id="69960"/>
    <lineage>
        <taxon>Bacteria</taxon>
        <taxon>Pseudomonadati</taxon>
        <taxon>Pseudomonadota</taxon>
        <taxon>Alphaproteobacteria</taxon>
        <taxon>Rhodospirillales</taxon>
        <taxon>Rhodospirillaceae</taxon>
        <taxon>Rhodospira</taxon>
    </lineage>
</organism>
<feature type="domain" description="NAD-dependent epimerase/dehydratase" evidence="1">
    <location>
        <begin position="10"/>
        <end position="251"/>
    </location>
</feature>
<dbReference type="InterPro" id="IPR036291">
    <property type="entry name" value="NAD(P)-bd_dom_sf"/>
</dbReference>
<dbReference type="InterPro" id="IPR001509">
    <property type="entry name" value="Epimerase_deHydtase"/>
</dbReference>
<dbReference type="Pfam" id="PF01370">
    <property type="entry name" value="Epimerase"/>
    <property type="match status" value="1"/>
</dbReference>
<evidence type="ECO:0000259" key="1">
    <source>
        <dbReference type="Pfam" id="PF01370"/>
    </source>
</evidence>
<dbReference type="AlphaFoldDB" id="A0A1G7DC93"/>
<gene>
    <name evidence="2" type="ORF">SAMN05421720_107120</name>
</gene>
<name>A0A1G7DC93_9PROT</name>